<feature type="compositionally biased region" description="Polar residues" evidence="1">
    <location>
        <begin position="161"/>
        <end position="171"/>
    </location>
</feature>
<dbReference type="WBParaSite" id="PSAMB.scaffold467size70330.g6241.t1">
    <property type="protein sequence ID" value="PSAMB.scaffold467size70330.g6241.t1"/>
    <property type="gene ID" value="PSAMB.scaffold467size70330.g6241"/>
</dbReference>
<name>A0A914WLV7_9BILA</name>
<evidence type="ECO:0000313" key="2">
    <source>
        <dbReference type="Proteomes" id="UP000887566"/>
    </source>
</evidence>
<feature type="region of interest" description="Disordered" evidence="1">
    <location>
        <begin position="201"/>
        <end position="222"/>
    </location>
</feature>
<feature type="region of interest" description="Disordered" evidence="1">
    <location>
        <begin position="156"/>
        <end position="188"/>
    </location>
</feature>
<dbReference type="Proteomes" id="UP000887566">
    <property type="component" value="Unplaced"/>
</dbReference>
<organism evidence="2 3">
    <name type="scientific">Plectus sambesii</name>
    <dbReference type="NCBI Taxonomy" id="2011161"/>
    <lineage>
        <taxon>Eukaryota</taxon>
        <taxon>Metazoa</taxon>
        <taxon>Ecdysozoa</taxon>
        <taxon>Nematoda</taxon>
        <taxon>Chromadorea</taxon>
        <taxon>Plectida</taxon>
        <taxon>Plectina</taxon>
        <taxon>Plectoidea</taxon>
        <taxon>Plectidae</taxon>
        <taxon>Plectus</taxon>
    </lineage>
</organism>
<feature type="region of interest" description="Disordered" evidence="1">
    <location>
        <begin position="561"/>
        <end position="619"/>
    </location>
</feature>
<accession>A0A914WLV7</accession>
<reference evidence="3" key="1">
    <citation type="submission" date="2022-11" db="UniProtKB">
        <authorList>
            <consortium name="WormBaseParasite"/>
        </authorList>
    </citation>
    <scope>IDENTIFICATION</scope>
</reference>
<proteinExistence type="predicted"/>
<evidence type="ECO:0000313" key="3">
    <source>
        <dbReference type="WBParaSite" id="PSAMB.scaffold467size70330.g6241.t1"/>
    </source>
</evidence>
<keyword evidence="2" id="KW-1185">Reference proteome</keyword>
<dbReference type="Gene3D" id="2.60.120.200">
    <property type="match status" value="1"/>
</dbReference>
<feature type="compositionally biased region" description="Gly residues" evidence="1">
    <location>
        <begin position="574"/>
        <end position="589"/>
    </location>
</feature>
<feature type="compositionally biased region" description="Low complexity" evidence="1">
    <location>
        <begin position="201"/>
        <end position="219"/>
    </location>
</feature>
<dbReference type="AlphaFoldDB" id="A0A914WLV7"/>
<evidence type="ECO:0000256" key="1">
    <source>
        <dbReference type="SAM" id="MobiDB-lite"/>
    </source>
</evidence>
<sequence>MSALFVSLTSTTPYTVVASNYFEEDNSGKVPNLDMINPWHTRMDSYAEMNAEAVYNASLGLNRQDSLDDALQFIMRDQNNGQILSAQPSQQPELPPTSFGENDLNFEGSLADLGDYEKVLNLPNNVMDTDALEQCYDFKKEQDVLFDLMPAVYSPPGPASVQEQAVPTPTSVEADDQQPTHVLRPGLRTPVPLNRYIKAEPNSVSSPTWSSSRPTRPQSVSVQRIKAEYDVALRDSATPDDVFSSDGSCKIALPKPRKYERKPEPVKSTMTYKEKRAKNNDAHFGLSKRFVTRNGRSSPQPLRRHGRIRHRTPCPAPSDMHRYLSILLVCILHKVVLACFPFALDGLSQANAAQTVLGEQTRIGTKLALGSVQTSAAISKPEDLVCFEFNDLCRWRNVEGLFIDELDWYRGSGFLDSIRLQAATGTQVSPKAPYAIAATSTALSPTAQAVLVSDTIPCQNGDGEVRLKYWTSPQVRISVCAKRSFKAYGEFDYCSPTIENGDPGPAFINIPGPIQDPFEIYIRAENFVFQSGDLAGGFAIVDDLEYYADLCQTATGGNSINELPIPTINENDRGGGSGSSGGSSGGSGGVDQELVPFQPRPGLPDFGGNGIHTDPFGDPIASPATLPALPSLFRESATSRTNSACSVLTCSFSEGECLTYMQSSDWAVSNQPVGNPLTGIRGDASKLPFNEKGAFAYVAGPLARVRLTTPNFTLPTPSNLMFAYYKASRDTGFQVATKRRDQTEEEVIFQAPVINRDSRRWFREARTLPPGDYDYVAFDSTNLRQNTYVGLDELNLLDATGQPLC</sequence>
<protein>
    <submittedName>
        <fullName evidence="3">MAM domain-containing protein</fullName>
    </submittedName>
</protein>